<dbReference type="GO" id="GO:0016887">
    <property type="term" value="F:ATP hydrolysis activity"/>
    <property type="evidence" value="ECO:0007669"/>
    <property type="project" value="InterPro"/>
</dbReference>
<keyword evidence="5 7" id="KW-1133">Transmembrane helix</keyword>
<dbReference type="Proteomes" id="UP000000496">
    <property type="component" value="Chromosome gsn.131"/>
</dbReference>
<dbReference type="AlphaFoldDB" id="F8L7R4"/>
<keyword evidence="11" id="KW-1185">Reference proteome</keyword>
<evidence type="ECO:0000256" key="2">
    <source>
        <dbReference type="ARBA" id="ARBA00022692"/>
    </source>
</evidence>
<feature type="transmembrane region" description="Helical" evidence="7">
    <location>
        <begin position="394"/>
        <end position="416"/>
    </location>
</feature>
<dbReference type="KEGG" id="sng:SNE_A09290"/>
<feature type="transmembrane region" description="Helical" evidence="7">
    <location>
        <begin position="258"/>
        <end position="275"/>
    </location>
</feature>
<dbReference type="OrthoDB" id="9771903at2"/>
<evidence type="ECO:0000256" key="6">
    <source>
        <dbReference type="ARBA" id="ARBA00023136"/>
    </source>
</evidence>
<sequence>MTAPHKEILKACNDLGQLYQLEFTAPTQLGETKEEIVEQISSHSHIPMEKVVLKNGWWKQGSIPLLAFEENTDKPVILIPTFSGRYRIFNSKKNRSTRVSKDEATQLQNRAFCFYPPLPPKVKGLKELAFSVTKERKKEIGMIAFLTLCGTLLTLLPLLAMQWVLNDVYDKGTPDLGWSLAIGLGIAAIGWAILIYIRNRRLLRLDGFFAHRVQPMLWKKIFEFPAFFFKRETKLSIFQKIMGLETIRQGVGHLTPQILFSSCFSLLYLFAMAYFSYSLTLVSLPFLGVAFWNVYHLIHTNNRIKETIQKKEEEASSFLSESLSRMTSVRSWGQEKIIYKRLKMHLNQNLKRKRIIGSTQISLTLIYLSLPPLLLSLNILGIAVGWLAPRIGDFFAFYLALIVICVTLDTLTRTLLEITNSMRLLKQSEKIFHENHSPSRQSLHLASPKGEIRFDKVTFHYQESPSSLFKNLSLSIAPREKVAIVGAPGSGKTTLIRLLLGLERPHSGTIFFDGHSLENQNLQKVRQNIGTIFDTEGIFAGTIYDNIRVGRTLTMEQIERAIELADFQKDLETYPMGISTLLPERGISISSGERQRLLLVRGLASTPSILLLDQVLCELDPDSRKRIFDNLQKLPITQIFTTHDPEPLKNIVDRIIYLG</sequence>
<dbReference type="PANTHER" id="PTHR24221:SF654">
    <property type="entry name" value="ATP-BINDING CASSETTE SUB-FAMILY B MEMBER 6"/>
    <property type="match status" value="1"/>
</dbReference>
<evidence type="ECO:0000256" key="5">
    <source>
        <dbReference type="ARBA" id="ARBA00022989"/>
    </source>
</evidence>
<comment type="subcellular location">
    <subcellularLocation>
        <location evidence="1">Cell membrane</location>
        <topology evidence="1">Multi-pass membrane protein</topology>
    </subcellularLocation>
</comment>
<dbReference type="GO" id="GO:0034040">
    <property type="term" value="F:ATPase-coupled lipid transmembrane transporter activity"/>
    <property type="evidence" value="ECO:0007669"/>
    <property type="project" value="TreeGrafter"/>
</dbReference>
<dbReference type="GO" id="GO:0005886">
    <property type="term" value="C:plasma membrane"/>
    <property type="evidence" value="ECO:0007669"/>
    <property type="project" value="UniProtKB-SubCell"/>
</dbReference>
<dbReference type="InterPro" id="IPR036640">
    <property type="entry name" value="ABC1_TM_sf"/>
</dbReference>
<feature type="domain" description="ABC transporter" evidence="8">
    <location>
        <begin position="452"/>
        <end position="659"/>
    </location>
</feature>
<evidence type="ECO:0000256" key="7">
    <source>
        <dbReference type="SAM" id="Phobius"/>
    </source>
</evidence>
<dbReference type="SUPFAM" id="SSF90123">
    <property type="entry name" value="ABC transporter transmembrane region"/>
    <property type="match status" value="1"/>
</dbReference>
<evidence type="ECO:0000256" key="3">
    <source>
        <dbReference type="ARBA" id="ARBA00022741"/>
    </source>
</evidence>
<protein>
    <submittedName>
        <fullName evidence="10">Uncharacterized protein</fullName>
    </submittedName>
</protein>
<dbReference type="eggNOG" id="COG1132">
    <property type="taxonomic scope" value="Bacteria"/>
</dbReference>
<dbReference type="SMART" id="SM00382">
    <property type="entry name" value="AAA"/>
    <property type="match status" value="1"/>
</dbReference>
<dbReference type="STRING" id="331113.SNE_A09290"/>
<dbReference type="InterPro" id="IPR011527">
    <property type="entry name" value="ABC1_TM_dom"/>
</dbReference>
<dbReference type="Gene3D" id="1.20.1560.10">
    <property type="entry name" value="ABC transporter type 1, transmembrane domain"/>
    <property type="match status" value="1"/>
</dbReference>
<feature type="domain" description="ABC transmembrane type-1" evidence="9">
    <location>
        <begin position="143"/>
        <end position="420"/>
    </location>
</feature>
<dbReference type="RefSeq" id="WP_013943273.1">
    <property type="nucleotide sequence ID" value="NC_015713.1"/>
</dbReference>
<dbReference type="InterPro" id="IPR039421">
    <property type="entry name" value="Type_1_exporter"/>
</dbReference>
<dbReference type="PROSITE" id="PS50893">
    <property type="entry name" value="ABC_TRANSPORTER_2"/>
    <property type="match status" value="1"/>
</dbReference>
<dbReference type="GO" id="GO:0140359">
    <property type="term" value="F:ABC-type transporter activity"/>
    <property type="evidence" value="ECO:0007669"/>
    <property type="project" value="InterPro"/>
</dbReference>
<evidence type="ECO:0000313" key="10">
    <source>
        <dbReference type="EMBL" id="CCB88806.1"/>
    </source>
</evidence>
<accession>F8L7R4</accession>
<gene>
    <name evidence="10" type="ordered locus">SNE_A09290</name>
</gene>
<keyword evidence="6 7" id="KW-0472">Membrane</keyword>
<dbReference type="PROSITE" id="PS50929">
    <property type="entry name" value="ABC_TM1F"/>
    <property type="match status" value="1"/>
</dbReference>
<evidence type="ECO:0000313" key="11">
    <source>
        <dbReference type="Proteomes" id="UP000000496"/>
    </source>
</evidence>
<evidence type="ECO:0000256" key="1">
    <source>
        <dbReference type="ARBA" id="ARBA00004651"/>
    </source>
</evidence>
<dbReference type="InterPro" id="IPR017871">
    <property type="entry name" value="ABC_transporter-like_CS"/>
</dbReference>
<dbReference type="Pfam" id="PF00664">
    <property type="entry name" value="ABC_membrane"/>
    <property type="match status" value="1"/>
</dbReference>
<dbReference type="SUPFAM" id="SSF52540">
    <property type="entry name" value="P-loop containing nucleoside triphosphate hydrolases"/>
    <property type="match status" value="1"/>
</dbReference>
<organism evidence="10 11">
    <name type="scientific">Simkania negevensis (strain ATCC VR-1471 / DSM 27360 / Z)</name>
    <dbReference type="NCBI Taxonomy" id="331113"/>
    <lineage>
        <taxon>Bacteria</taxon>
        <taxon>Pseudomonadati</taxon>
        <taxon>Chlamydiota</taxon>
        <taxon>Chlamydiia</taxon>
        <taxon>Parachlamydiales</taxon>
        <taxon>Simkaniaceae</taxon>
        <taxon>Simkania</taxon>
    </lineage>
</organism>
<dbReference type="Gene3D" id="3.40.50.300">
    <property type="entry name" value="P-loop containing nucleotide triphosphate hydrolases"/>
    <property type="match status" value="1"/>
</dbReference>
<dbReference type="InterPro" id="IPR003593">
    <property type="entry name" value="AAA+_ATPase"/>
</dbReference>
<feature type="transmembrane region" description="Helical" evidence="7">
    <location>
        <begin position="281"/>
        <end position="298"/>
    </location>
</feature>
<feature type="transmembrane region" description="Helical" evidence="7">
    <location>
        <begin position="143"/>
        <end position="164"/>
    </location>
</feature>
<proteinExistence type="predicted"/>
<dbReference type="PANTHER" id="PTHR24221">
    <property type="entry name" value="ATP-BINDING CASSETTE SUB-FAMILY B"/>
    <property type="match status" value="1"/>
</dbReference>
<reference key="1">
    <citation type="journal article" date="2011" name="Mol. Biol. Evol.">
        <title>Unity in variety -- the pan-genome of the Chlamydiae.</title>
        <authorList>
            <person name="Collingro A."/>
            <person name="Tischler P."/>
            <person name="Weinmaier T."/>
            <person name="Penz T."/>
            <person name="Heinz E."/>
            <person name="Brunham R.C."/>
            <person name="Read T.D."/>
            <person name="Bavoil P.M."/>
            <person name="Sachse K."/>
            <person name="Kahane S."/>
            <person name="Friedman M.G."/>
            <person name="Rattei T."/>
            <person name="Myers G.S.A."/>
            <person name="Horn M."/>
        </authorList>
    </citation>
    <scope>NUCLEOTIDE SEQUENCE</scope>
    <source>
        <strain>Z</strain>
    </source>
</reference>
<reference evidence="10 11" key="2">
    <citation type="journal article" date="2011" name="Mol. Biol. Evol.">
        <title>Unity in variety--the pan-genome of the Chlamydiae.</title>
        <authorList>
            <person name="Collingro A."/>
            <person name="Tischler P."/>
            <person name="Weinmaier T."/>
            <person name="Penz T."/>
            <person name="Heinz E."/>
            <person name="Brunham R.C."/>
            <person name="Read T.D."/>
            <person name="Bavoil P.M."/>
            <person name="Sachse K."/>
            <person name="Kahane S."/>
            <person name="Friedman M.G."/>
            <person name="Rattei T."/>
            <person name="Myers G.S."/>
            <person name="Horn M."/>
        </authorList>
    </citation>
    <scope>NUCLEOTIDE SEQUENCE [LARGE SCALE GENOMIC DNA]</scope>
    <source>
        <strain evidence="11">ATCC VR-1471 / Z</strain>
    </source>
</reference>
<evidence type="ECO:0000259" key="8">
    <source>
        <dbReference type="PROSITE" id="PS50893"/>
    </source>
</evidence>
<name>F8L7R4_SIMNZ</name>
<keyword evidence="2 7" id="KW-0812">Transmembrane</keyword>
<dbReference type="PROSITE" id="PS00211">
    <property type="entry name" value="ABC_TRANSPORTER_1"/>
    <property type="match status" value="1"/>
</dbReference>
<keyword evidence="3" id="KW-0547">Nucleotide-binding</keyword>
<dbReference type="EMBL" id="FR872582">
    <property type="protein sequence ID" value="CCB88806.1"/>
    <property type="molecule type" value="Genomic_DNA"/>
</dbReference>
<dbReference type="Pfam" id="PF00005">
    <property type="entry name" value="ABC_tran"/>
    <property type="match status" value="1"/>
</dbReference>
<evidence type="ECO:0000256" key="4">
    <source>
        <dbReference type="ARBA" id="ARBA00022840"/>
    </source>
</evidence>
<dbReference type="InterPro" id="IPR003439">
    <property type="entry name" value="ABC_transporter-like_ATP-bd"/>
</dbReference>
<keyword evidence="4" id="KW-0067">ATP-binding</keyword>
<dbReference type="InterPro" id="IPR027417">
    <property type="entry name" value="P-loop_NTPase"/>
</dbReference>
<dbReference type="HOGENOM" id="CLU_000604_84_3_0"/>
<evidence type="ECO:0000259" key="9">
    <source>
        <dbReference type="PROSITE" id="PS50929"/>
    </source>
</evidence>
<feature type="transmembrane region" description="Helical" evidence="7">
    <location>
        <begin position="361"/>
        <end position="388"/>
    </location>
</feature>
<feature type="transmembrane region" description="Helical" evidence="7">
    <location>
        <begin position="176"/>
        <end position="197"/>
    </location>
</feature>
<dbReference type="GO" id="GO:0005524">
    <property type="term" value="F:ATP binding"/>
    <property type="evidence" value="ECO:0007669"/>
    <property type="project" value="UniProtKB-KW"/>
</dbReference>